<comment type="caution">
    <text evidence="2">The sequence shown here is derived from an EMBL/GenBank/DDBJ whole genome shotgun (WGS) entry which is preliminary data.</text>
</comment>
<dbReference type="RefSeq" id="WP_380748622.1">
    <property type="nucleotide sequence ID" value="NZ_JBHSRF010000007.1"/>
</dbReference>
<accession>A0ABW1NCM7</accession>
<evidence type="ECO:0000313" key="3">
    <source>
        <dbReference type="Proteomes" id="UP001596137"/>
    </source>
</evidence>
<evidence type="ECO:0000256" key="1">
    <source>
        <dbReference type="SAM" id="Phobius"/>
    </source>
</evidence>
<proteinExistence type="predicted"/>
<keyword evidence="1" id="KW-1133">Transmembrane helix</keyword>
<evidence type="ECO:0008006" key="4">
    <source>
        <dbReference type="Google" id="ProtNLM"/>
    </source>
</evidence>
<name>A0ABW1NCM7_9ACTN</name>
<protein>
    <recommendedName>
        <fullName evidence="4">DUF3995 domain-containing protein</fullName>
    </recommendedName>
</protein>
<reference evidence="3" key="1">
    <citation type="journal article" date="2019" name="Int. J. Syst. Evol. Microbiol.">
        <title>The Global Catalogue of Microorganisms (GCM) 10K type strain sequencing project: providing services to taxonomists for standard genome sequencing and annotation.</title>
        <authorList>
            <consortium name="The Broad Institute Genomics Platform"/>
            <consortium name="The Broad Institute Genome Sequencing Center for Infectious Disease"/>
            <person name="Wu L."/>
            <person name="Ma J."/>
        </authorList>
    </citation>
    <scope>NUCLEOTIDE SEQUENCE [LARGE SCALE GENOMIC DNA]</scope>
    <source>
        <strain evidence="3">JCM 30346</strain>
    </source>
</reference>
<organism evidence="2 3">
    <name type="scientific">Sphaerisporangium aureirubrum</name>
    <dbReference type="NCBI Taxonomy" id="1544736"/>
    <lineage>
        <taxon>Bacteria</taxon>
        <taxon>Bacillati</taxon>
        <taxon>Actinomycetota</taxon>
        <taxon>Actinomycetes</taxon>
        <taxon>Streptosporangiales</taxon>
        <taxon>Streptosporangiaceae</taxon>
        <taxon>Sphaerisporangium</taxon>
    </lineage>
</organism>
<gene>
    <name evidence="2" type="ORF">ACFP1K_08165</name>
</gene>
<keyword evidence="1" id="KW-0812">Transmembrane</keyword>
<dbReference type="Proteomes" id="UP001596137">
    <property type="component" value="Unassembled WGS sequence"/>
</dbReference>
<evidence type="ECO:0000313" key="2">
    <source>
        <dbReference type="EMBL" id="MFC6081129.1"/>
    </source>
</evidence>
<sequence length="74" mass="8427">MAVVATYGILIHGLALFKGMPSSITEDWLHLGASPWWWVSEAIMGAIFVLILWIQIRDVRQRYRSPKSTPEDSI</sequence>
<feature type="transmembrane region" description="Helical" evidence="1">
    <location>
        <begin position="36"/>
        <end position="54"/>
    </location>
</feature>
<dbReference type="EMBL" id="JBHSRF010000007">
    <property type="protein sequence ID" value="MFC6081129.1"/>
    <property type="molecule type" value="Genomic_DNA"/>
</dbReference>
<keyword evidence="1" id="KW-0472">Membrane</keyword>
<keyword evidence="3" id="KW-1185">Reference proteome</keyword>